<comment type="caution">
    <text evidence="1">The sequence shown here is derived from an EMBL/GenBank/DDBJ whole genome shotgun (WGS) entry which is preliminary data.</text>
</comment>
<reference evidence="1 2" key="1">
    <citation type="submission" date="2019-05" db="EMBL/GenBank/DDBJ databases">
        <title>Another draft genome of Portunus trituberculatus and its Hox gene families provides insights of decapod evolution.</title>
        <authorList>
            <person name="Jeong J.-H."/>
            <person name="Song I."/>
            <person name="Kim S."/>
            <person name="Choi T."/>
            <person name="Kim D."/>
            <person name="Ryu S."/>
            <person name="Kim W."/>
        </authorList>
    </citation>
    <scope>NUCLEOTIDE SEQUENCE [LARGE SCALE GENOMIC DNA]</scope>
    <source>
        <tissue evidence="1">Muscle</tissue>
    </source>
</reference>
<sequence length="74" mass="8211">MSRWHGDGGLCDGDSRPGTVVMATNVRLSWKPCHAALPSWHRLAQLGTATPARSTLYGTLMALLWHYYGTCFYV</sequence>
<protein>
    <submittedName>
        <fullName evidence="1">Uncharacterized protein</fullName>
    </submittedName>
</protein>
<organism evidence="1 2">
    <name type="scientific">Portunus trituberculatus</name>
    <name type="common">Swimming crab</name>
    <name type="synonym">Neptunus trituberculatus</name>
    <dbReference type="NCBI Taxonomy" id="210409"/>
    <lineage>
        <taxon>Eukaryota</taxon>
        <taxon>Metazoa</taxon>
        <taxon>Ecdysozoa</taxon>
        <taxon>Arthropoda</taxon>
        <taxon>Crustacea</taxon>
        <taxon>Multicrustacea</taxon>
        <taxon>Malacostraca</taxon>
        <taxon>Eumalacostraca</taxon>
        <taxon>Eucarida</taxon>
        <taxon>Decapoda</taxon>
        <taxon>Pleocyemata</taxon>
        <taxon>Brachyura</taxon>
        <taxon>Eubrachyura</taxon>
        <taxon>Portunoidea</taxon>
        <taxon>Portunidae</taxon>
        <taxon>Portuninae</taxon>
        <taxon>Portunus</taxon>
    </lineage>
</organism>
<accession>A0A5B7JW29</accession>
<dbReference type="EMBL" id="VSRR010109132">
    <property type="protein sequence ID" value="MPC97238.1"/>
    <property type="molecule type" value="Genomic_DNA"/>
</dbReference>
<evidence type="ECO:0000313" key="2">
    <source>
        <dbReference type="Proteomes" id="UP000324222"/>
    </source>
</evidence>
<gene>
    <name evidence="1" type="ORF">E2C01_092542</name>
</gene>
<keyword evidence="2" id="KW-1185">Reference proteome</keyword>
<name>A0A5B7JW29_PORTR</name>
<evidence type="ECO:0000313" key="1">
    <source>
        <dbReference type="EMBL" id="MPC97238.1"/>
    </source>
</evidence>
<proteinExistence type="predicted"/>
<dbReference type="Proteomes" id="UP000324222">
    <property type="component" value="Unassembled WGS sequence"/>
</dbReference>
<dbReference type="AlphaFoldDB" id="A0A5B7JW29"/>